<evidence type="ECO:0000259" key="2">
    <source>
        <dbReference type="PROSITE" id="PS50943"/>
    </source>
</evidence>
<dbReference type="AlphaFoldDB" id="A0A315Y1E7"/>
<dbReference type="EMBL" id="QGDI01000007">
    <property type="protein sequence ID" value="PWJ12275.1"/>
    <property type="molecule type" value="Genomic_DNA"/>
</dbReference>
<feature type="domain" description="HTH cro/C1-type" evidence="2">
    <location>
        <begin position="14"/>
        <end position="68"/>
    </location>
</feature>
<dbReference type="Gene3D" id="1.10.260.40">
    <property type="entry name" value="lambda repressor-like DNA-binding domains"/>
    <property type="match status" value="1"/>
</dbReference>
<evidence type="ECO:0000313" key="4">
    <source>
        <dbReference type="Proteomes" id="UP000245720"/>
    </source>
</evidence>
<dbReference type="InterPro" id="IPR010982">
    <property type="entry name" value="Lambda_DNA-bd_dom_sf"/>
</dbReference>
<reference evidence="3 4" key="1">
    <citation type="submission" date="2018-05" db="EMBL/GenBank/DDBJ databases">
        <title>The Hungate 1000. A catalogue of reference genomes from the rumen microbiome.</title>
        <authorList>
            <person name="Kelly W."/>
        </authorList>
    </citation>
    <scope>NUCLEOTIDE SEQUENCE [LARGE SCALE GENOMIC DNA]</scope>
    <source>
        <strain evidence="3 4">SAb67</strain>
    </source>
</reference>
<sequence>MEKEIDYVALGMRIRKARKDHHVTQEHLGEICELSTAHIGHIERGTRIPSLDTLFRISQALGVSIDHLIFDSVAPDENMLISINSILQNKDKRKVKTFLTIIRAIADKIDEL</sequence>
<comment type="caution">
    <text evidence="3">The sequence shown here is derived from an EMBL/GenBank/DDBJ whole genome shotgun (WGS) entry which is preliminary data.</text>
</comment>
<dbReference type="PANTHER" id="PTHR46558">
    <property type="entry name" value="TRACRIPTIONAL REGULATORY PROTEIN-RELATED-RELATED"/>
    <property type="match status" value="1"/>
</dbReference>
<proteinExistence type="predicted"/>
<gene>
    <name evidence="3" type="ORF">IE37_01966</name>
</gene>
<evidence type="ECO:0000313" key="3">
    <source>
        <dbReference type="EMBL" id="PWJ12275.1"/>
    </source>
</evidence>
<dbReference type="SUPFAM" id="SSF47413">
    <property type="entry name" value="lambda repressor-like DNA-binding domains"/>
    <property type="match status" value="1"/>
</dbReference>
<organism evidence="3 4">
    <name type="scientific">Ruminococcus flavefaciens</name>
    <dbReference type="NCBI Taxonomy" id="1265"/>
    <lineage>
        <taxon>Bacteria</taxon>
        <taxon>Bacillati</taxon>
        <taxon>Bacillota</taxon>
        <taxon>Clostridia</taxon>
        <taxon>Eubacteriales</taxon>
        <taxon>Oscillospiraceae</taxon>
        <taxon>Ruminococcus</taxon>
    </lineage>
</organism>
<dbReference type="OrthoDB" id="1853737at2"/>
<keyword evidence="1 3" id="KW-0238">DNA-binding</keyword>
<dbReference type="Pfam" id="PF01381">
    <property type="entry name" value="HTH_3"/>
    <property type="match status" value="1"/>
</dbReference>
<dbReference type="RefSeq" id="WP_109726732.1">
    <property type="nucleotide sequence ID" value="NZ_QGDI01000007.1"/>
</dbReference>
<dbReference type="SMART" id="SM00530">
    <property type="entry name" value="HTH_XRE"/>
    <property type="match status" value="1"/>
</dbReference>
<dbReference type="PROSITE" id="PS50943">
    <property type="entry name" value="HTH_CROC1"/>
    <property type="match status" value="1"/>
</dbReference>
<accession>A0A315Y1E7</accession>
<name>A0A315Y1E7_RUMFL</name>
<dbReference type="InterPro" id="IPR001387">
    <property type="entry name" value="Cro/C1-type_HTH"/>
</dbReference>
<dbReference type="PANTHER" id="PTHR46558:SF11">
    <property type="entry name" value="HTH-TYPE TRANSCRIPTIONAL REGULATOR XRE"/>
    <property type="match status" value="1"/>
</dbReference>
<dbReference type="Proteomes" id="UP000245720">
    <property type="component" value="Unassembled WGS sequence"/>
</dbReference>
<evidence type="ECO:0000256" key="1">
    <source>
        <dbReference type="ARBA" id="ARBA00023125"/>
    </source>
</evidence>
<dbReference type="CDD" id="cd00093">
    <property type="entry name" value="HTH_XRE"/>
    <property type="match status" value="1"/>
</dbReference>
<dbReference type="GO" id="GO:0003677">
    <property type="term" value="F:DNA binding"/>
    <property type="evidence" value="ECO:0007669"/>
    <property type="project" value="UniProtKB-KW"/>
</dbReference>
<protein>
    <submittedName>
        <fullName evidence="3">DNA-binding XRE family transcriptional regulator</fullName>
    </submittedName>
</protein>